<dbReference type="AlphaFoldDB" id="A0A7G5C152"/>
<dbReference type="InterPro" id="IPR018060">
    <property type="entry name" value="HTH_AraC"/>
</dbReference>
<dbReference type="InterPro" id="IPR018062">
    <property type="entry name" value="HTH_AraC-typ_CS"/>
</dbReference>
<dbReference type="GO" id="GO:0005737">
    <property type="term" value="C:cytoplasm"/>
    <property type="evidence" value="ECO:0007669"/>
    <property type="project" value="UniProtKB-SubCell"/>
</dbReference>
<keyword evidence="3 8" id="KW-0597">Phosphoprotein</keyword>
<sequence>MRTLLIVDDERNIRNGLKAMIEREFPGAYRVELAADGKQALELHEQDPADIVLTDIRMPVMDGIALIKELAGSHDGPALLILSGFDDFQYAKEAIKHKVKEYLLKPIVRDDLFAALGRIESELAQREAIHDKLEATDKYRKGMQVNTLQHIWARAGIGEREVEALGAEAGLRKFEPAYYIGILDSPGNQRNLIKSNEYLSRRDQLGSFLSMEDKDGRLVVLTSQLEILQGLADSLASASGGTGTFATGISGKGEAVGQLRMKYEEARHALKYRILLSRSESALIHYERLDVRDPSYRVSEDTIRKLANMLGTDRDKEMKALLMELFAAKALCEADIGYFEALSQALNEKVFDQVFHTYGEASVEIIKMYKLAGNLYNFTHIQDYIHCVQNLLFALNDYIRHLRSIHVDQKDMAKAVEYIQANYAKDLSMTMVSNYVSLNYSYFSQAFKDFVGTTFVNYLKTLRIEKAKELLETTELKVLEIGDRVGFENTKHFNRVFKEMQGVTPLEYRQNRIERPKGR</sequence>
<dbReference type="InterPro" id="IPR009057">
    <property type="entry name" value="Homeodomain-like_sf"/>
</dbReference>
<keyword evidence="4" id="KW-0902">Two-component regulatory system</keyword>
<evidence type="ECO:0000259" key="10">
    <source>
        <dbReference type="PROSITE" id="PS50110"/>
    </source>
</evidence>
<evidence type="ECO:0000256" key="6">
    <source>
        <dbReference type="ARBA" id="ARBA00023125"/>
    </source>
</evidence>
<protein>
    <submittedName>
        <fullName evidence="11">Response regulator</fullName>
    </submittedName>
</protein>
<dbReference type="InterPro" id="IPR020449">
    <property type="entry name" value="Tscrpt_reg_AraC-type_HTH"/>
</dbReference>
<dbReference type="PROSITE" id="PS50110">
    <property type="entry name" value="RESPONSE_REGULATORY"/>
    <property type="match status" value="1"/>
</dbReference>
<dbReference type="SUPFAM" id="SSF46689">
    <property type="entry name" value="Homeodomain-like"/>
    <property type="match status" value="2"/>
</dbReference>
<evidence type="ECO:0000256" key="4">
    <source>
        <dbReference type="ARBA" id="ARBA00023012"/>
    </source>
</evidence>
<feature type="domain" description="Response regulatory" evidence="10">
    <location>
        <begin position="3"/>
        <end position="120"/>
    </location>
</feature>
<feature type="domain" description="HTH araC/xylS-type" evidence="9">
    <location>
        <begin position="413"/>
        <end position="511"/>
    </location>
</feature>
<keyword evidence="5" id="KW-0805">Transcription regulation</keyword>
<evidence type="ECO:0000256" key="8">
    <source>
        <dbReference type="PROSITE-ProRule" id="PRU00169"/>
    </source>
</evidence>
<dbReference type="PANTHER" id="PTHR42713">
    <property type="entry name" value="HISTIDINE KINASE-RELATED"/>
    <property type="match status" value="1"/>
</dbReference>
<evidence type="ECO:0000256" key="7">
    <source>
        <dbReference type="ARBA" id="ARBA00023163"/>
    </source>
</evidence>
<evidence type="ECO:0000256" key="5">
    <source>
        <dbReference type="ARBA" id="ARBA00023015"/>
    </source>
</evidence>
<dbReference type="Proteomes" id="UP000515679">
    <property type="component" value="Chromosome"/>
</dbReference>
<dbReference type="Gene3D" id="3.40.50.2300">
    <property type="match status" value="1"/>
</dbReference>
<comment type="subcellular location">
    <subcellularLocation>
        <location evidence="1">Cytoplasm</location>
    </subcellularLocation>
</comment>
<dbReference type="KEGG" id="cchl:FPL14_18400"/>
<reference evidence="11 12" key="1">
    <citation type="submission" date="2019-07" db="EMBL/GenBank/DDBJ databases">
        <authorList>
            <person name="Kim J.K."/>
            <person name="Cheong H.-M."/>
            <person name="Choi Y."/>
            <person name="Hwang K.J."/>
            <person name="Lee S."/>
            <person name="Choi C."/>
        </authorList>
    </citation>
    <scope>NUCLEOTIDE SEQUENCE [LARGE SCALE GENOMIC DNA]</scope>
    <source>
        <strain evidence="11 12">KS 22</strain>
    </source>
</reference>
<keyword evidence="2" id="KW-0963">Cytoplasm</keyword>
<keyword evidence="12" id="KW-1185">Reference proteome</keyword>
<dbReference type="InterPro" id="IPR001789">
    <property type="entry name" value="Sig_transdc_resp-reg_receiver"/>
</dbReference>
<feature type="modified residue" description="4-aspartylphosphate" evidence="8">
    <location>
        <position position="55"/>
    </location>
</feature>
<keyword evidence="7" id="KW-0804">Transcription</keyword>
<organism evidence="11 12">
    <name type="scientific">Cohnella cholangitidis</name>
    <dbReference type="NCBI Taxonomy" id="2598458"/>
    <lineage>
        <taxon>Bacteria</taxon>
        <taxon>Bacillati</taxon>
        <taxon>Bacillota</taxon>
        <taxon>Bacilli</taxon>
        <taxon>Bacillales</taxon>
        <taxon>Paenibacillaceae</taxon>
        <taxon>Cohnella</taxon>
    </lineage>
</organism>
<dbReference type="PRINTS" id="PR00032">
    <property type="entry name" value="HTHARAC"/>
</dbReference>
<dbReference type="SMART" id="SM00342">
    <property type="entry name" value="HTH_ARAC"/>
    <property type="match status" value="1"/>
</dbReference>
<evidence type="ECO:0000313" key="11">
    <source>
        <dbReference type="EMBL" id="QMV42936.1"/>
    </source>
</evidence>
<dbReference type="PANTHER" id="PTHR42713:SF3">
    <property type="entry name" value="TRANSCRIPTIONAL REGULATORY PROTEIN HPTR"/>
    <property type="match status" value="1"/>
</dbReference>
<dbReference type="InterPro" id="IPR011006">
    <property type="entry name" value="CheY-like_superfamily"/>
</dbReference>
<dbReference type="SUPFAM" id="SSF52172">
    <property type="entry name" value="CheY-like"/>
    <property type="match status" value="1"/>
</dbReference>
<dbReference type="GO" id="GO:0043565">
    <property type="term" value="F:sequence-specific DNA binding"/>
    <property type="evidence" value="ECO:0007669"/>
    <property type="project" value="InterPro"/>
</dbReference>
<dbReference type="EMBL" id="CP041969">
    <property type="protein sequence ID" value="QMV42936.1"/>
    <property type="molecule type" value="Genomic_DNA"/>
</dbReference>
<dbReference type="PROSITE" id="PS00041">
    <property type="entry name" value="HTH_ARAC_FAMILY_1"/>
    <property type="match status" value="1"/>
</dbReference>
<proteinExistence type="predicted"/>
<dbReference type="CDD" id="cd17536">
    <property type="entry name" value="REC_YesN-like"/>
    <property type="match status" value="1"/>
</dbReference>
<dbReference type="GO" id="GO:0000160">
    <property type="term" value="P:phosphorelay signal transduction system"/>
    <property type="evidence" value="ECO:0007669"/>
    <property type="project" value="UniProtKB-KW"/>
</dbReference>
<dbReference type="Pfam" id="PF12833">
    <property type="entry name" value="HTH_18"/>
    <property type="match status" value="1"/>
</dbReference>
<evidence type="ECO:0000256" key="1">
    <source>
        <dbReference type="ARBA" id="ARBA00004496"/>
    </source>
</evidence>
<evidence type="ECO:0000256" key="2">
    <source>
        <dbReference type="ARBA" id="ARBA00022490"/>
    </source>
</evidence>
<dbReference type="SMART" id="SM00448">
    <property type="entry name" value="REC"/>
    <property type="match status" value="1"/>
</dbReference>
<dbReference type="InterPro" id="IPR051552">
    <property type="entry name" value="HptR"/>
</dbReference>
<name>A0A7G5C152_9BACL</name>
<dbReference type="Gene3D" id="1.10.10.60">
    <property type="entry name" value="Homeodomain-like"/>
    <property type="match status" value="2"/>
</dbReference>
<accession>A0A7G5C152</accession>
<dbReference type="GO" id="GO:0003700">
    <property type="term" value="F:DNA-binding transcription factor activity"/>
    <property type="evidence" value="ECO:0007669"/>
    <property type="project" value="InterPro"/>
</dbReference>
<gene>
    <name evidence="11" type="ORF">FPL14_18400</name>
</gene>
<dbReference type="PROSITE" id="PS01124">
    <property type="entry name" value="HTH_ARAC_FAMILY_2"/>
    <property type="match status" value="1"/>
</dbReference>
<keyword evidence="6" id="KW-0238">DNA-binding</keyword>
<evidence type="ECO:0000259" key="9">
    <source>
        <dbReference type="PROSITE" id="PS01124"/>
    </source>
</evidence>
<dbReference type="Pfam" id="PF00072">
    <property type="entry name" value="Response_reg"/>
    <property type="match status" value="1"/>
</dbReference>
<dbReference type="RefSeq" id="WP_182299164.1">
    <property type="nucleotide sequence ID" value="NZ_CP041969.1"/>
</dbReference>
<evidence type="ECO:0000313" key="12">
    <source>
        <dbReference type="Proteomes" id="UP000515679"/>
    </source>
</evidence>
<evidence type="ECO:0000256" key="3">
    <source>
        <dbReference type="ARBA" id="ARBA00022553"/>
    </source>
</evidence>